<name>A0ABY9XSC1_9FLAO</name>
<dbReference type="SUPFAM" id="SSF48452">
    <property type="entry name" value="TPR-like"/>
    <property type="match status" value="1"/>
</dbReference>
<evidence type="ECO:0008006" key="3">
    <source>
        <dbReference type="Google" id="ProtNLM"/>
    </source>
</evidence>
<evidence type="ECO:0000313" key="2">
    <source>
        <dbReference type="Proteomes" id="UP001302806"/>
    </source>
</evidence>
<protein>
    <recommendedName>
        <fullName evidence="3">Tetratricopeptide repeat protein</fullName>
    </recommendedName>
</protein>
<dbReference type="Gene3D" id="1.25.40.10">
    <property type="entry name" value="Tetratricopeptide repeat domain"/>
    <property type="match status" value="1"/>
</dbReference>
<dbReference type="Proteomes" id="UP001302806">
    <property type="component" value="Chromosome"/>
</dbReference>
<dbReference type="RefSeq" id="WP_415865331.1">
    <property type="nucleotide sequence ID" value="NZ_CP134537.1"/>
</dbReference>
<evidence type="ECO:0000313" key="1">
    <source>
        <dbReference type="EMBL" id="WNH08707.1"/>
    </source>
</evidence>
<proteinExistence type="predicted"/>
<dbReference type="EMBL" id="CP134537">
    <property type="protein sequence ID" value="WNH08707.1"/>
    <property type="molecule type" value="Genomic_DNA"/>
</dbReference>
<sequence>MKNTLVYYEKALVISAKMERSSQSQLITKINIAELYKEIKNYDKSIKIYNELLKDDTIEEKDPSSYGAILNNMAYTLFLEKDEDYVKIDSLFIKVLIIFSVI</sequence>
<reference evidence="1 2" key="1">
    <citation type="submission" date="2023-09" db="EMBL/GenBank/DDBJ databases">
        <title>Thalassobella suaedae gen. nov., sp. nov., a marine bacterium of the family Flavobacteriaceae isolated from a halophyte Suaeda japonica.</title>
        <authorList>
            <person name="Lee S.Y."/>
            <person name="Hwang C.Y."/>
        </authorList>
    </citation>
    <scope>NUCLEOTIDE SEQUENCE [LARGE SCALE GENOMIC DNA]</scope>
    <source>
        <strain evidence="1 2">HL-DH14</strain>
    </source>
</reference>
<dbReference type="InterPro" id="IPR011990">
    <property type="entry name" value="TPR-like_helical_dom_sf"/>
</dbReference>
<accession>A0ABY9XSC1</accession>
<gene>
    <name evidence="1" type="ORF">RHP51_16710</name>
</gene>
<organism evidence="1 2">
    <name type="scientific">Thalassobellus suaedae</name>
    <dbReference type="NCBI Taxonomy" id="3074124"/>
    <lineage>
        <taxon>Bacteria</taxon>
        <taxon>Pseudomonadati</taxon>
        <taxon>Bacteroidota</taxon>
        <taxon>Flavobacteriia</taxon>
        <taxon>Flavobacteriales</taxon>
        <taxon>Flavobacteriaceae</taxon>
        <taxon>Thalassobellus</taxon>
    </lineage>
</organism>